<evidence type="ECO:0000313" key="2">
    <source>
        <dbReference type="EMBL" id="ADZ92765.1"/>
    </source>
</evidence>
<dbReference type="RefSeq" id="WP_013662667.1">
    <property type="nucleotide sequence ID" value="NC_015276.1"/>
</dbReference>
<organism evidence="2 3">
    <name type="scientific">Marinomonas mediterranea (strain ATCC 700492 / JCM 21426 / NBRC 103028 / MMB-1)</name>
    <dbReference type="NCBI Taxonomy" id="717774"/>
    <lineage>
        <taxon>Bacteria</taxon>
        <taxon>Pseudomonadati</taxon>
        <taxon>Pseudomonadota</taxon>
        <taxon>Gammaproteobacteria</taxon>
        <taxon>Oceanospirillales</taxon>
        <taxon>Oceanospirillaceae</taxon>
        <taxon>Marinomonas</taxon>
    </lineage>
</organism>
<dbReference type="OrthoDB" id="6097628at2"/>
<name>F2JUE6_MARM1</name>
<dbReference type="Proteomes" id="UP000001062">
    <property type="component" value="Chromosome"/>
</dbReference>
<feature type="chain" id="PRO_5003279482" description="LPP20 lipoprotein" evidence="1">
    <location>
        <begin position="30"/>
        <end position="344"/>
    </location>
</feature>
<evidence type="ECO:0000256" key="1">
    <source>
        <dbReference type="SAM" id="SignalP"/>
    </source>
</evidence>
<feature type="signal peptide" evidence="1">
    <location>
        <begin position="1"/>
        <end position="29"/>
    </location>
</feature>
<keyword evidence="3" id="KW-1185">Reference proteome</keyword>
<sequence length="344" mass="38318">MTYTATLYHRKRLILGVCLSSLLTGCIGASHDNSSQEAAASALPEWISNPPKDTRYLYGVGSYSKIDDLAEAFKQAEQNGNAQIAQQLRTQVSQVNTQDIQVTKSTGQQEQVLRAQSAYTKSKSLNIELDQIQNKERYQDTQYVYALQAFDRSKAASRLRQKIDEIDGDIRTIGSGLTLLSEPDKSEWRTYLSLIPKFSERQQLVEKLELYSQSGAIFPPDKKVKEIQRALGTALNTFSFNVTSSELTNPINSQLTEVGLRAGTENVVWKLSTQTQSRSEQKAGRTYAFIEGTLSLSTRDGEPLGSWSAKGRGISKQEASATLKAQQDWSEKAVTSMFQWMTSN</sequence>
<dbReference type="HOGENOM" id="CLU_818365_0_0_6"/>
<accession>F2JUE6</accession>
<dbReference type="Gene3D" id="3.10.28.20">
    <property type="entry name" value="Acetamidase/Formamidase-like domains"/>
    <property type="match status" value="1"/>
</dbReference>
<evidence type="ECO:0008006" key="4">
    <source>
        <dbReference type="Google" id="ProtNLM"/>
    </source>
</evidence>
<protein>
    <recommendedName>
        <fullName evidence="4">LPP20 lipoprotein</fullName>
    </recommendedName>
</protein>
<keyword evidence="1" id="KW-0732">Signal</keyword>
<dbReference type="STRING" id="717774.Marme_3552"/>
<dbReference type="PATRIC" id="fig|717774.3.peg.3660"/>
<proteinExistence type="predicted"/>
<dbReference type="EMBL" id="CP002583">
    <property type="protein sequence ID" value="ADZ92765.1"/>
    <property type="molecule type" value="Genomic_DNA"/>
</dbReference>
<dbReference type="AlphaFoldDB" id="F2JUE6"/>
<reference evidence="2 3" key="1">
    <citation type="journal article" date="2012" name="Stand. Genomic Sci.">
        <title>Complete genome sequence of the melanogenic marine bacterium Marinomonas mediterranea type strain (MMB-1(T)).</title>
        <authorList>
            <person name="Lucas-Elio P."/>
            <person name="Goodwin L."/>
            <person name="Woyke T."/>
            <person name="Pitluck S."/>
            <person name="Nolan M."/>
            <person name="Kyrpides N.C."/>
            <person name="Detter J.C."/>
            <person name="Copeland A."/>
            <person name="Teshima H."/>
            <person name="Bruce D."/>
            <person name="Detter C."/>
            <person name="Tapia R."/>
            <person name="Han S."/>
            <person name="Land M.L."/>
            <person name="Ivanova N."/>
            <person name="Mikhailova N."/>
            <person name="Johnston A.W."/>
            <person name="Sanchez-Amat A."/>
        </authorList>
    </citation>
    <scope>NUCLEOTIDE SEQUENCE [LARGE SCALE GENOMIC DNA]</scope>
    <source>
        <strain evidence="3">ATCC 700492 / JCM 21426 / NBRC 103028 / MMB-1</strain>
    </source>
</reference>
<evidence type="ECO:0000313" key="3">
    <source>
        <dbReference type="Proteomes" id="UP000001062"/>
    </source>
</evidence>
<dbReference type="eggNOG" id="ENOG50336XR">
    <property type="taxonomic scope" value="Bacteria"/>
</dbReference>
<dbReference type="KEGG" id="mme:Marme_3552"/>
<gene>
    <name evidence="2" type="ordered locus">Marme_3552</name>
</gene>